<evidence type="ECO:0000313" key="3">
    <source>
        <dbReference type="Proteomes" id="UP001149090"/>
    </source>
</evidence>
<gene>
    <name evidence="2" type="ORF">M0811_00825</name>
</gene>
<feature type="transmembrane region" description="Helical" evidence="1">
    <location>
        <begin position="7"/>
        <end position="27"/>
    </location>
</feature>
<feature type="transmembrane region" description="Helical" evidence="1">
    <location>
        <begin position="107"/>
        <end position="128"/>
    </location>
</feature>
<dbReference type="Proteomes" id="UP001149090">
    <property type="component" value="Unassembled WGS sequence"/>
</dbReference>
<evidence type="ECO:0000256" key="1">
    <source>
        <dbReference type="SAM" id="Phobius"/>
    </source>
</evidence>
<proteinExistence type="predicted"/>
<protein>
    <submittedName>
        <fullName evidence="2">Uncharacterized protein</fullName>
    </submittedName>
</protein>
<sequence length="204" mass="22700">MSLSLYILRFIAFCCVLGATVLDAISIGTQGLFYYKYTFVSTNFHFGNFESGCSGLGCSNYTPEKICDWADDLNRFKGVLANGFLCIPGFFLLLNSLLFINKEGSAFFFSLLGSLCVISGYGSFRIFFKDSEYYSVLQDMKNGGDITWDYGTNTTLESLSFVTGFIGSVIFLLLFIMRIKSEGFSSYISSSPSPSDNHGKYHHI</sequence>
<name>A0A9Q0LIX2_ANAIG</name>
<dbReference type="AlphaFoldDB" id="A0A9Q0LIX2"/>
<keyword evidence="1" id="KW-0472">Membrane</keyword>
<feature type="transmembrane region" description="Helical" evidence="1">
    <location>
        <begin position="158"/>
        <end position="177"/>
    </location>
</feature>
<dbReference type="EMBL" id="JAPDFW010000070">
    <property type="protein sequence ID" value="KAJ5074196.1"/>
    <property type="molecule type" value="Genomic_DNA"/>
</dbReference>
<keyword evidence="1" id="KW-0812">Transmembrane</keyword>
<keyword evidence="3" id="KW-1185">Reference proteome</keyword>
<reference evidence="2" key="1">
    <citation type="submission" date="2022-10" db="EMBL/GenBank/DDBJ databases">
        <title>Novel sulphate-reducing endosymbionts in the free-living metamonad Anaeramoeba.</title>
        <authorList>
            <person name="Jerlstrom-Hultqvist J."/>
            <person name="Cepicka I."/>
            <person name="Gallot-Lavallee L."/>
            <person name="Salas-Leiva D."/>
            <person name="Curtis B.A."/>
            <person name="Zahonova K."/>
            <person name="Pipaliya S."/>
            <person name="Dacks J."/>
            <person name="Roger A.J."/>
        </authorList>
    </citation>
    <scope>NUCLEOTIDE SEQUENCE</scope>
    <source>
        <strain evidence="2">BMAN</strain>
    </source>
</reference>
<keyword evidence="1" id="KW-1133">Transmembrane helix</keyword>
<organism evidence="2 3">
    <name type="scientific">Anaeramoeba ignava</name>
    <name type="common">Anaerobic marine amoeba</name>
    <dbReference type="NCBI Taxonomy" id="1746090"/>
    <lineage>
        <taxon>Eukaryota</taxon>
        <taxon>Metamonada</taxon>
        <taxon>Anaeramoebidae</taxon>
        <taxon>Anaeramoeba</taxon>
    </lineage>
</organism>
<accession>A0A9Q0LIX2</accession>
<feature type="transmembrane region" description="Helical" evidence="1">
    <location>
        <begin position="79"/>
        <end position="100"/>
    </location>
</feature>
<evidence type="ECO:0000313" key="2">
    <source>
        <dbReference type="EMBL" id="KAJ5074196.1"/>
    </source>
</evidence>
<comment type="caution">
    <text evidence="2">The sequence shown here is derived from an EMBL/GenBank/DDBJ whole genome shotgun (WGS) entry which is preliminary data.</text>
</comment>